<proteinExistence type="predicted"/>
<reference evidence="3" key="1">
    <citation type="submission" date="2025-08" db="UniProtKB">
        <authorList>
            <consortium name="RefSeq"/>
        </authorList>
    </citation>
    <scope>IDENTIFICATION</scope>
    <source>
        <tissue evidence="3">Fruit stalk</tissue>
    </source>
</reference>
<gene>
    <name evidence="3" type="primary">LOC111284330</name>
</gene>
<dbReference type="AlphaFoldDB" id="A0A6P5XK47"/>
<dbReference type="Pfam" id="PF00078">
    <property type="entry name" value="RVT_1"/>
    <property type="match status" value="1"/>
</dbReference>
<keyword evidence="2" id="KW-1185">Reference proteome</keyword>
<dbReference type="InterPro" id="IPR000477">
    <property type="entry name" value="RT_dom"/>
</dbReference>
<dbReference type="InterPro" id="IPR043502">
    <property type="entry name" value="DNA/RNA_pol_sf"/>
</dbReference>
<evidence type="ECO:0000313" key="3">
    <source>
        <dbReference type="RefSeq" id="XP_022728764.1"/>
    </source>
</evidence>
<dbReference type="InterPro" id="IPR052343">
    <property type="entry name" value="Retrotransposon-Effector_Assoc"/>
</dbReference>
<feature type="domain" description="Reverse transcriptase" evidence="1">
    <location>
        <begin position="3"/>
        <end position="172"/>
    </location>
</feature>
<dbReference type="PANTHER" id="PTHR46890:SF48">
    <property type="entry name" value="RNA-DIRECTED DNA POLYMERASE"/>
    <property type="match status" value="1"/>
</dbReference>
<dbReference type="RefSeq" id="XP_022728764.1">
    <property type="nucleotide sequence ID" value="XM_022873029.1"/>
</dbReference>
<evidence type="ECO:0000313" key="2">
    <source>
        <dbReference type="Proteomes" id="UP000515121"/>
    </source>
</evidence>
<name>A0A6P5XK47_DURZI</name>
<dbReference type="KEGG" id="dzi:111284330"/>
<organism evidence="2 3">
    <name type="scientific">Durio zibethinus</name>
    <name type="common">Durian</name>
    <dbReference type="NCBI Taxonomy" id="66656"/>
    <lineage>
        <taxon>Eukaryota</taxon>
        <taxon>Viridiplantae</taxon>
        <taxon>Streptophyta</taxon>
        <taxon>Embryophyta</taxon>
        <taxon>Tracheophyta</taxon>
        <taxon>Spermatophyta</taxon>
        <taxon>Magnoliopsida</taxon>
        <taxon>eudicotyledons</taxon>
        <taxon>Gunneridae</taxon>
        <taxon>Pentapetalae</taxon>
        <taxon>rosids</taxon>
        <taxon>malvids</taxon>
        <taxon>Malvales</taxon>
        <taxon>Malvaceae</taxon>
        <taxon>Helicteroideae</taxon>
        <taxon>Durio</taxon>
    </lineage>
</organism>
<accession>A0A6P5XK47</accession>
<evidence type="ECO:0000259" key="1">
    <source>
        <dbReference type="Pfam" id="PF00078"/>
    </source>
</evidence>
<dbReference type="Proteomes" id="UP000515121">
    <property type="component" value="Unplaced"/>
</dbReference>
<dbReference type="GeneID" id="111284330"/>
<dbReference type="OrthoDB" id="998159at2759"/>
<protein>
    <submittedName>
        <fullName evidence="3">Uncharacterized protein LOC111284330</fullName>
    </submittedName>
</protein>
<sequence length="276" mass="31518">MKQVMGSLIHPTQSAFVEGRQIMDCILIANEVIDSIQKKSKGGLVFKLDFEKVFDSVDWDFHVSIMKQTSFRNKWTRWILGCISSASISMLINGSPTNPIVMQRGLSAVSVGILHGIKMSCKNLQISHLQFADDIIIFYQPLEEQLLMIKRILRCFLIISGLKENFKKSALLGIKVDHQLIKKWASKIHCKVSIPSWKRTLIKSVLANLPYSQKFIRENLCYATKQERNENRFWLLGRVKLGLEDCFKTGTLRLAGWRVEAIIGAPKFIHVISTCH</sequence>
<dbReference type="SUPFAM" id="SSF56672">
    <property type="entry name" value="DNA/RNA polymerases"/>
    <property type="match status" value="1"/>
</dbReference>
<dbReference type="PANTHER" id="PTHR46890">
    <property type="entry name" value="NON-LTR RETROLELEMENT REVERSE TRANSCRIPTASE-LIKE PROTEIN-RELATED"/>
    <property type="match status" value="1"/>
</dbReference>